<dbReference type="PANTHER" id="PTHR11712:SF336">
    <property type="entry name" value="3-OXOACYL-[ACYL-CARRIER-PROTEIN] SYNTHASE, MITOCHONDRIAL"/>
    <property type="match status" value="1"/>
</dbReference>
<gene>
    <name evidence="5" type="ORF">B9T62_34425</name>
</gene>
<dbReference type="GO" id="GO:0004315">
    <property type="term" value="F:3-oxoacyl-[acyl-carrier-protein] synthase activity"/>
    <property type="evidence" value="ECO:0007669"/>
    <property type="project" value="InterPro"/>
</dbReference>
<evidence type="ECO:0000256" key="2">
    <source>
        <dbReference type="ARBA" id="ARBA00022679"/>
    </source>
</evidence>
<dbReference type="KEGG" id="pdh:B9T62_34425"/>
<evidence type="ECO:0000256" key="3">
    <source>
        <dbReference type="RuleBase" id="RU003694"/>
    </source>
</evidence>
<dbReference type="InterPro" id="IPR020841">
    <property type="entry name" value="PKS_Beta-ketoAc_synthase_dom"/>
</dbReference>
<sequence>MIEYSANDRFREMPVYCCGLVHYHSLASSISSFFQLKGISKTLTTGCTAGIEAMEDAMMYLRAGRIHQAIVGSSDSSNNKVTIFGFGKIRGLPFNQSVEQAGSPFSKRSKGFILSEGAATLILETEEHARSRGAVIYGVVDEVCSNNDAESINGQDKHGENMKLAAEAVLQGRTPDYYNSQALGYASNDEIEAKLSADFFADKVPVTSIKGLIGHPFSTSGLAQIIATLLGFQHEFIPKTIRTDQYGYEQVPLILDTIHKATNEVLVTSHGYGGNNACVYLTRE</sequence>
<dbReference type="InterPro" id="IPR014030">
    <property type="entry name" value="Ketoacyl_synth_N"/>
</dbReference>
<evidence type="ECO:0000313" key="5">
    <source>
        <dbReference type="EMBL" id="ASA25386.1"/>
    </source>
</evidence>
<evidence type="ECO:0000259" key="4">
    <source>
        <dbReference type="PROSITE" id="PS52004"/>
    </source>
</evidence>
<keyword evidence="2 3" id="KW-0808">Transferase</keyword>
<keyword evidence="6" id="KW-1185">Reference proteome</keyword>
<dbReference type="Pfam" id="PF02801">
    <property type="entry name" value="Ketoacyl-synt_C"/>
    <property type="match status" value="1"/>
</dbReference>
<accession>A0A2Z2KF07</accession>
<dbReference type="GO" id="GO:0006633">
    <property type="term" value="P:fatty acid biosynthetic process"/>
    <property type="evidence" value="ECO:0007669"/>
    <property type="project" value="InterPro"/>
</dbReference>
<dbReference type="SMART" id="SM00825">
    <property type="entry name" value="PKS_KS"/>
    <property type="match status" value="1"/>
</dbReference>
<dbReference type="PROSITE" id="PS52004">
    <property type="entry name" value="KS3_2"/>
    <property type="match status" value="1"/>
</dbReference>
<name>A0A2Z2KF07_9BACL</name>
<dbReference type="Gene3D" id="3.40.47.10">
    <property type="match status" value="1"/>
</dbReference>
<dbReference type="EMBL" id="CP021780">
    <property type="protein sequence ID" value="ASA25386.1"/>
    <property type="molecule type" value="Genomic_DNA"/>
</dbReference>
<dbReference type="Pfam" id="PF00109">
    <property type="entry name" value="ketoacyl-synt"/>
    <property type="match status" value="1"/>
</dbReference>
<feature type="domain" description="Ketosynthase family 3 (KS3)" evidence="4">
    <location>
        <begin position="1"/>
        <end position="283"/>
    </location>
</feature>
<dbReference type="OrthoDB" id="2773909at2"/>
<dbReference type="RefSeq" id="WP_087919351.1">
    <property type="nucleotide sequence ID" value="NZ_CP021780.1"/>
</dbReference>
<dbReference type="SUPFAM" id="SSF53901">
    <property type="entry name" value="Thiolase-like"/>
    <property type="match status" value="2"/>
</dbReference>
<protein>
    <recommendedName>
        <fullName evidence="4">Ketosynthase family 3 (KS3) domain-containing protein</fullName>
    </recommendedName>
</protein>
<dbReference type="PROSITE" id="PS00606">
    <property type="entry name" value="KS3_1"/>
    <property type="match status" value="1"/>
</dbReference>
<proteinExistence type="inferred from homology"/>
<dbReference type="InterPro" id="IPR000794">
    <property type="entry name" value="Beta-ketoacyl_synthase"/>
</dbReference>
<dbReference type="InterPro" id="IPR018201">
    <property type="entry name" value="Ketoacyl_synth_AS"/>
</dbReference>
<dbReference type="Proteomes" id="UP000249890">
    <property type="component" value="Chromosome"/>
</dbReference>
<evidence type="ECO:0000256" key="1">
    <source>
        <dbReference type="ARBA" id="ARBA00008467"/>
    </source>
</evidence>
<organism evidence="5 6">
    <name type="scientific">Paenibacillus donghaensis</name>
    <dbReference type="NCBI Taxonomy" id="414771"/>
    <lineage>
        <taxon>Bacteria</taxon>
        <taxon>Bacillati</taxon>
        <taxon>Bacillota</taxon>
        <taxon>Bacilli</taxon>
        <taxon>Bacillales</taxon>
        <taxon>Paenibacillaceae</taxon>
        <taxon>Paenibacillus</taxon>
    </lineage>
</organism>
<dbReference type="InterPro" id="IPR014031">
    <property type="entry name" value="Ketoacyl_synth_C"/>
</dbReference>
<comment type="similarity">
    <text evidence="1 3">Belongs to the thiolase-like superfamily. Beta-ketoacyl-ACP synthases family.</text>
</comment>
<dbReference type="AlphaFoldDB" id="A0A2Z2KF07"/>
<dbReference type="PANTHER" id="PTHR11712">
    <property type="entry name" value="POLYKETIDE SYNTHASE-RELATED"/>
    <property type="match status" value="1"/>
</dbReference>
<evidence type="ECO:0000313" key="6">
    <source>
        <dbReference type="Proteomes" id="UP000249890"/>
    </source>
</evidence>
<reference evidence="5 6" key="1">
    <citation type="submission" date="2017-06" db="EMBL/GenBank/DDBJ databases">
        <title>Complete genome sequence of Paenibacillus donghaensis KCTC 13049T isolated from East Sea sediment, South Korea.</title>
        <authorList>
            <person name="Jung B.K."/>
            <person name="Hong S.-J."/>
            <person name="Shin J.-H."/>
        </authorList>
    </citation>
    <scope>NUCLEOTIDE SEQUENCE [LARGE SCALE GENOMIC DNA]</scope>
    <source>
        <strain evidence="5 6">KCTC 13049</strain>
    </source>
</reference>
<dbReference type="InterPro" id="IPR016039">
    <property type="entry name" value="Thiolase-like"/>
</dbReference>